<name>A0A8W8HNZ0_MAGGI</name>
<feature type="transmembrane region" description="Helical" evidence="5">
    <location>
        <begin position="462"/>
        <end position="487"/>
    </location>
</feature>
<evidence type="ECO:0000259" key="6">
    <source>
        <dbReference type="PROSITE" id="PS50850"/>
    </source>
</evidence>
<dbReference type="AlphaFoldDB" id="A0A8W8HNZ0"/>
<keyword evidence="8" id="KW-1185">Reference proteome</keyword>
<reference evidence="7" key="1">
    <citation type="submission" date="2022-08" db="UniProtKB">
        <authorList>
            <consortium name="EnsemblMetazoa"/>
        </authorList>
    </citation>
    <scope>IDENTIFICATION</scope>
    <source>
        <strain evidence="7">05x7-T-G4-1.051#20</strain>
    </source>
</reference>
<dbReference type="PANTHER" id="PTHR24064">
    <property type="entry name" value="SOLUTE CARRIER FAMILY 22 MEMBER"/>
    <property type="match status" value="1"/>
</dbReference>
<feature type="transmembrane region" description="Helical" evidence="5">
    <location>
        <begin position="437"/>
        <end position="456"/>
    </location>
</feature>
<protein>
    <recommendedName>
        <fullName evidence="6">Major facilitator superfamily (MFS) profile domain-containing protein</fullName>
    </recommendedName>
</protein>
<dbReference type="OrthoDB" id="6100430at2759"/>
<feature type="transmembrane region" description="Helical" evidence="5">
    <location>
        <begin position="26"/>
        <end position="47"/>
    </location>
</feature>
<keyword evidence="3 5" id="KW-1133">Transmembrane helix</keyword>
<feature type="transmembrane region" description="Helical" evidence="5">
    <location>
        <begin position="499"/>
        <end position="521"/>
    </location>
</feature>
<keyword evidence="2 5" id="KW-0812">Transmembrane</keyword>
<evidence type="ECO:0000313" key="8">
    <source>
        <dbReference type="Proteomes" id="UP000005408"/>
    </source>
</evidence>
<dbReference type="Gene3D" id="1.20.1250.20">
    <property type="entry name" value="MFS general substrate transporter like domains"/>
    <property type="match status" value="1"/>
</dbReference>
<feature type="domain" description="Major facilitator superfamily (MFS) profile" evidence="6">
    <location>
        <begin position="57"/>
        <end position="552"/>
    </location>
</feature>
<dbReference type="PROSITE" id="PS50850">
    <property type="entry name" value="MFS"/>
    <property type="match status" value="1"/>
</dbReference>
<evidence type="ECO:0000256" key="4">
    <source>
        <dbReference type="ARBA" id="ARBA00023136"/>
    </source>
</evidence>
<dbReference type="Pfam" id="PF00083">
    <property type="entry name" value="Sugar_tr"/>
    <property type="match status" value="2"/>
</dbReference>
<dbReference type="InterPro" id="IPR036259">
    <property type="entry name" value="MFS_trans_sf"/>
</dbReference>
<evidence type="ECO:0000313" key="7">
    <source>
        <dbReference type="EnsemblMetazoa" id="G10391.1:cds"/>
    </source>
</evidence>
<proteinExistence type="predicted"/>
<dbReference type="EnsemblMetazoa" id="G10391.1">
    <property type="protein sequence ID" value="G10391.1:cds"/>
    <property type="gene ID" value="G10391"/>
</dbReference>
<dbReference type="OMA" id="WITINLT"/>
<comment type="subcellular location">
    <subcellularLocation>
        <location evidence="1">Membrane</location>
        <topology evidence="1">Multi-pass membrane protein</topology>
    </subcellularLocation>
</comment>
<dbReference type="Proteomes" id="UP000005408">
    <property type="component" value="Unassembled WGS sequence"/>
</dbReference>
<feature type="transmembrane region" description="Helical" evidence="5">
    <location>
        <begin position="405"/>
        <end position="425"/>
    </location>
</feature>
<evidence type="ECO:0000256" key="1">
    <source>
        <dbReference type="ARBA" id="ARBA00004141"/>
    </source>
</evidence>
<dbReference type="GO" id="GO:0022857">
    <property type="term" value="F:transmembrane transporter activity"/>
    <property type="evidence" value="ECO:0007669"/>
    <property type="project" value="InterPro"/>
</dbReference>
<feature type="transmembrane region" description="Helical" evidence="5">
    <location>
        <begin position="163"/>
        <end position="184"/>
    </location>
</feature>
<evidence type="ECO:0000256" key="2">
    <source>
        <dbReference type="ARBA" id="ARBA00022692"/>
    </source>
</evidence>
<evidence type="ECO:0000256" key="5">
    <source>
        <dbReference type="SAM" id="Phobius"/>
    </source>
</evidence>
<organism evidence="7 8">
    <name type="scientific">Magallana gigas</name>
    <name type="common">Pacific oyster</name>
    <name type="synonym">Crassostrea gigas</name>
    <dbReference type="NCBI Taxonomy" id="29159"/>
    <lineage>
        <taxon>Eukaryota</taxon>
        <taxon>Metazoa</taxon>
        <taxon>Spiralia</taxon>
        <taxon>Lophotrochozoa</taxon>
        <taxon>Mollusca</taxon>
        <taxon>Bivalvia</taxon>
        <taxon>Autobranchia</taxon>
        <taxon>Pteriomorphia</taxon>
        <taxon>Ostreida</taxon>
        <taxon>Ostreoidea</taxon>
        <taxon>Ostreidae</taxon>
        <taxon>Magallana</taxon>
    </lineage>
</organism>
<evidence type="ECO:0000256" key="3">
    <source>
        <dbReference type="ARBA" id="ARBA00022989"/>
    </source>
</evidence>
<feature type="transmembrane region" description="Helical" evidence="5">
    <location>
        <begin position="220"/>
        <end position="238"/>
    </location>
</feature>
<accession>A0A8W8HNZ0</accession>
<feature type="transmembrane region" description="Helical" evidence="5">
    <location>
        <begin position="527"/>
        <end position="547"/>
    </location>
</feature>
<dbReference type="SUPFAM" id="SSF103473">
    <property type="entry name" value="MFS general substrate transporter"/>
    <property type="match status" value="1"/>
</dbReference>
<sequence>MDPYTNVDEIWIALGKFGKFQITQLLVSWIAILSLCFQLLNVVFIGYRPTFQCAPIENLTLLSAQFPGDADIFVTYDKCSVNIYRNNTNGSVLLEERNCPNGYSYSTPKDATFVTELDLVCDNAALAELTQTMTMVGQGLGAMLASSMADRFGRKTIHLSSHIALYLVGFGVAFAPNYTVLIILRFITGAIQQGVAMSGAVIALEWVPTNSRYLVEISSLLFWSTGVCAIALFGYLMQSYSWRYLQLAFTLYSSFSLIQYWVQEESVRWLLMNGRVKEAERIVRKAARWNNVSYEEVIAKASLKAAETKTLLYNGADKMAGTWGRDQRETGEVMELNGISVTPETQTVQEKESKDYSVERYNIITVLRTRRLCVNSMIIWFSWITINLTYYALTLTSTSLAGNMYMNFFLNGTMEYVACFVEMFLLQRMGRRPAVAILHLVTGVALAAATLLNHFADGNSDMMTASVAFSFTGKMAITAAFSAVFLYTPELYPTNLRSVGIGFASAIARIGGMLAPFAGLFAAYVPWAPGTIFSVLCLVVAGIVLYLPETRGVELPTNLAALNSWYKENSGTDRNQRNKRNKVITKIMSDQT</sequence>
<dbReference type="GO" id="GO:0016020">
    <property type="term" value="C:membrane"/>
    <property type="evidence" value="ECO:0007669"/>
    <property type="project" value="UniProtKB-SubCell"/>
</dbReference>
<keyword evidence="4 5" id="KW-0472">Membrane</keyword>
<feature type="transmembrane region" description="Helical" evidence="5">
    <location>
        <begin position="372"/>
        <end position="393"/>
    </location>
</feature>
<dbReference type="InterPro" id="IPR020846">
    <property type="entry name" value="MFS_dom"/>
</dbReference>
<dbReference type="InterPro" id="IPR005828">
    <property type="entry name" value="MFS_sugar_transport-like"/>
</dbReference>